<gene>
    <name evidence="2" type="ORF">BREV_BREV_03278</name>
</gene>
<keyword evidence="3" id="KW-1185">Reference proteome</keyword>
<dbReference type="AlphaFoldDB" id="A0A7Z8Y0S9"/>
<keyword evidence="1" id="KW-0472">Membrane</keyword>
<name>A0A7Z8Y0S9_9CAUL</name>
<organism evidence="2 3">
    <name type="scientific">Brevundimonas mediterranea</name>
    <dbReference type="NCBI Taxonomy" id="74329"/>
    <lineage>
        <taxon>Bacteria</taxon>
        <taxon>Pseudomonadati</taxon>
        <taxon>Pseudomonadota</taxon>
        <taxon>Alphaproteobacteria</taxon>
        <taxon>Caulobacterales</taxon>
        <taxon>Caulobacteraceae</taxon>
        <taxon>Brevundimonas</taxon>
    </lineage>
</organism>
<evidence type="ECO:0000313" key="3">
    <source>
        <dbReference type="Proteomes" id="UP000289220"/>
    </source>
</evidence>
<comment type="caution">
    <text evidence="2">The sequence shown here is derived from an EMBL/GenBank/DDBJ whole genome shotgun (WGS) entry which is preliminary data.</text>
</comment>
<keyword evidence="1" id="KW-1133">Transmembrane helix</keyword>
<keyword evidence="1" id="KW-0812">Transmembrane</keyword>
<feature type="transmembrane region" description="Helical" evidence="1">
    <location>
        <begin position="15"/>
        <end position="39"/>
    </location>
</feature>
<dbReference type="Proteomes" id="UP000289220">
    <property type="component" value="Unassembled WGS sequence"/>
</dbReference>
<evidence type="ECO:0000313" key="2">
    <source>
        <dbReference type="EMBL" id="VDC48742.1"/>
    </source>
</evidence>
<dbReference type="EMBL" id="UXHF01000114">
    <property type="protein sequence ID" value="VDC48742.1"/>
    <property type="molecule type" value="Genomic_DNA"/>
</dbReference>
<reference evidence="2 3" key="1">
    <citation type="submission" date="2018-11" db="EMBL/GenBank/DDBJ databases">
        <authorList>
            <person name="Peiro R."/>
            <person name="Begona"/>
            <person name="Cbmso G."/>
            <person name="Lopez M."/>
            <person name="Gonzalez S."/>
            <person name="Sacristan E."/>
            <person name="Castillo E."/>
        </authorList>
    </citation>
    <scope>NUCLEOTIDE SEQUENCE [LARGE SCALE GENOMIC DNA]</scope>
    <source>
        <strain evidence="2">Brev_genome</strain>
    </source>
</reference>
<protein>
    <submittedName>
        <fullName evidence="2">Uncharacterized protein</fullName>
    </submittedName>
</protein>
<sequence length="97" mass="10185">MTEAKVLPRRTRLHVLRVASTGAFATLWLLVLGWIWAALGLPGADAFIGLFTTQLTDQSMGSVAALGIGSLCAFIVGGIFGVLIAHCYNLAGRVLGE</sequence>
<evidence type="ECO:0000256" key="1">
    <source>
        <dbReference type="SAM" id="Phobius"/>
    </source>
</evidence>
<proteinExistence type="predicted"/>
<accession>A0A7Z8Y0S9</accession>
<dbReference type="RefSeq" id="WP_154726944.1">
    <property type="nucleotide sequence ID" value="NZ_UXHF01000114.1"/>
</dbReference>
<feature type="transmembrane region" description="Helical" evidence="1">
    <location>
        <begin position="59"/>
        <end position="85"/>
    </location>
</feature>